<accession>A0AAD4S876</accession>
<dbReference type="Proteomes" id="UP001202328">
    <property type="component" value="Unassembled WGS sequence"/>
</dbReference>
<evidence type="ECO:0000313" key="2">
    <source>
        <dbReference type="EMBL" id="KAI3873876.1"/>
    </source>
</evidence>
<sequence length="328" mass="38046">KFPGTQSTGIPLTGNLVTEGKPFPCGVPVRVDYELWAQAHCTVLANTDETTHLEKVEDVLNEPNNNISNKLEWIAHGPCQEVYKYSGYDINGYRYHTKELDDKRINQNSGVSIFATSMEFEEPVMHDGREEDMETTLDSDTTTESARRGPTTLSKAFRSSKGLKKVVEYNERGQPVGRAATQLSSYMGVLARHMVPIIHEKWSKVPKSLKDKIWCCLEGKFVLQPQNKRNLIQNVGALWRSFKSRLTRKYIMPFKDQEDLHVNPPAMYNFIDKRHWEAFVKTRLSTNFQVRREILSTRRKKNLYLHRLSRKGYTGLMEQLKKRRRAFF</sequence>
<evidence type="ECO:0000313" key="3">
    <source>
        <dbReference type="Proteomes" id="UP001202328"/>
    </source>
</evidence>
<feature type="non-terminal residue" evidence="2">
    <location>
        <position position="328"/>
    </location>
</feature>
<comment type="caution">
    <text evidence="2">The sequence shown here is derived from an EMBL/GenBank/DDBJ whole genome shotgun (WGS) entry which is preliminary data.</text>
</comment>
<dbReference type="PANTHER" id="PTHR33018">
    <property type="entry name" value="OS10G0338966 PROTEIN-RELATED"/>
    <property type="match status" value="1"/>
</dbReference>
<proteinExistence type="predicted"/>
<dbReference type="PANTHER" id="PTHR33018:SF31">
    <property type="entry name" value="TRANSPOSASE, PTTA_EN_SPM, PLANT"/>
    <property type="match status" value="1"/>
</dbReference>
<evidence type="ECO:0008006" key="4">
    <source>
        <dbReference type="Google" id="ProtNLM"/>
    </source>
</evidence>
<reference evidence="2" key="1">
    <citation type="submission" date="2022-04" db="EMBL/GenBank/DDBJ databases">
        <title>A functionally conserved STORR gene fusion in Papaver species that diverged 16.8 million years ago.</title>
        <authorList>
            <person name="Catania T."/>
        </authorList>
    </citation>
    <scope>NUCLEOTIDE SEQUENCE</scope>
    <source>
        <strain evidence="2">S-188037</strain>
    </source>
</reference>
<protein>
    <recommendedName>
        <fullName evidence="4">Transposase</fullName>
    </recommendedName>
</protein>
<organism evidence="2 3">
    <name type="scientific">Papaver atlanticum</name>
    <dbReference type="NCBI Taxonomy" id="357466"/>
    <lineage>
        <taxon>Eukaryota</taxon>
        <taxon>Viridiplantae</taxon>
        <taxon>Streptophyta</taxon>
        <taxon>Embryophyta</taxon>
        <taxon>Tracheophyta</taxon>
        <taxon>Spermatophyta</taxon>
        <taxon>Magnoliopsida</taxon>
        <taxon>Ranunculales</taxon>
        <taxon>Papaveraceae</taxon>
        <taxon>Papaveroideae</taxon>
        <taxon>Papaver</taxon>
    </lineage>
</organism>
<gene>
    <name evidence="2" type="ORF">MKW98_001525</name>
</gene>
<keyword evidence="3" id="KW-1185">Reference proteome</keyword>
<name>A0AAD4S876_9MAGN</name>
<dbReference type="AlphaFoldDB" id="A0AAD4S876"/>
<evidence type="ECO:0000256" key="1">
    <source>
        <dbReference type="SAM" id="MobiDB-lite"/>
    </source>
</evidence>
<dbReference type="EMBL" id="JAJJMB010012717">
    <property type="protein sequence ID" value="KAI3873876.1"/>
    <property type="molecule type" value="Genomic_DNA"/>
</dbReference>
<feature type="region of interest" description="Disordered" evidence="1">
    <location>
        <begin position="128"/>
        <end position="152"/>
    </location>
</feature>